<evidence type="ECO:0000313" key="3">
    <source>
        <dbReference type="Proteomes" id="UP001500177"/>
    </source>
</evidence>
<dbReference type="InterPro" id="IPR036188">
    <property type="entry name" value="FAD/NAD-bd_sf"/>
</dbReference>
<evidence type="ECO:0000256" key="1">
    <source>
        <dbReference type="SAM" id="Phobius"/>
    </source>
</evidence>
<proteinExistence type="predicted"/>
<evidence type="ECO:0008006" key="4">
    <source>
        <dbReference type="Google" id="ProtNLM"/>
    </source>
</evidence>
<keyword evidence="1" id="KW-0472">Membrane</keyword>
<name>A0ABN1ZR42_9MICO</name>
<dbReference type="Pfam" id="PF13450">
    <property type="entry name" value="NAD_binding_8"/>
    <property type="match status" value="1"/>
</dbReference>
<dbReference type="Proteomes" id="UP001500177">
    <property type="component" value="Unassembled WGS sequence"/>
</dbReference>
<keyword evidence="3" id="KW-1185">Reference proteome</keyword>
<sequence>MDSDEPRILIVGAGIAGITLAQLLRGRGMHPILIDRSADSGRMIGDNRAG</sequence>
<keyword evidence="1" id="KW-1133">Transmembrane helix</keyword>
<comment type="caution">
    <text evidence="2">The sequence shown here is derived from an EMBL/GenBank/DDBJ whole genome shotgun (WGS) entry which is preliminary data.</text>
</comment>
<feature type="transmembrane region" description="Helical" evidence="1">
    <location>
        <begin position="6"/>
        <end position="24"/>
    </location>
</feature>
<dbReference type="RefSeq" id="WP_173153642.1">
    <property type="nucleotide sequence ID" value="NZ_BAAALX010000001.1"/>
</dbReference>
<dbReference type="SUPFAM" id="SSF51905">
    <property type="entry name" value="FAD/NAD(P)-binding domain"/>
    <property type="match status" value="1"/>
</dbReference>
<evidence type="ECO:0000313" key="2">
    <source>
        <dbReference type="EMBL" id="GAA1502453.1"/>
    </source>
</evidence>
<keyword evidence="1" id="KW-0812">Transmembrane</keyword>
<dbReference type="EMBL" id="BAAALX010000001">
    <property type="protein sequence ID" value="GAA1502453.1"/>
    <property type="molecule type" value="Genomic_DNA"/>
</dbReference>
<gene>
    <name evidence="2" type="ORF">GCM10009690_01300</name>
</gene>
<protein>
    <recommendedName>
        <fullName evidence="4">FAD-dependent oxidoreductase</fullName>
    </recommendedName>
</protein>
<accession>A0ABN1ZR42</accession>
<organism evidence="2 3">
    <name type="scientific">Brevibacterium permense</name>
    <dbReference type="NCBI Taxonomy" id="234834"/>
    <lineage>
        <taxon>Bacteria</taxon>
        <taxon>Bacillati</taxon>
        <taxon>Actinomycetota</taxon>
        <taxon>Actinomycetes</taxon>
        <taxon>Micrococcales</taxon>
        <taxon>Brevibacteriaceae</taxon>
        <taxon>Brevibacterium</taxon>
    </lineage>
</organism>
<reference evidence="2 3" key="1">
    <citation type="journal article" date="2019" name="Int. J. Syst. Evol. Microbiol.">
        <title>The Global Catalogue of Microorganisms (GCM) 10K type strain sequencing project: providing services to taxonomists for standard genome sequencing and annotation.</title>
        <authorList>
            <consortium name="The Broad Institute Genomics Platform"/>
            <consortium name="The Broad Institute Genome Sequencing Center for Infectious Disease"/>
            <person name="Wu L."/>
            <person name="Ma J."/>
        </authorList>
    </citation>
    <scope>NUCLEOTIDE SEQUENCE [LARGE SCALE GENOMIC DNA]</scope>
    <source>
        <strain evidence="2 3">JCM 13318</strain>
    </source>
</reference>
<dbReference type="Gene3D" id="3.50.50.60">
    <property type="entry name" value="FAD/NAD(P)-binding domain"/>
    <property type="match status" value="1"/>
</dbReference>